<name>A0A1C7E6B3_9BACL</name>
<keyword evidence="1" id="KW-1133">Transmembrane helix</keyword>
<dbReference type="InterPro" id="IPR004509">
    <property type="entry name" value="Competence_ComEA_HhH"/>
</dbReference>
<dbReference type="STRING" id="1038856.BBI15_03015"/>
<dbReference type="SUPFAM" id="SSF47781">
    <property type="entry name" value="RuvA domain 2-like"/>
    <property type="match status" value="1"/>
</dbReference>
<dbReference type="KEGG" id="ppla:BBI15_03015"/>
<dbReference type="InterPro" id="IPR051675">
    <property type="entry name" value="Endo/Exo/Phosphatase_dom_1"/>
</dbReference>
<feature type="domain" description="Helix-hairpin-helix DNA-binding motif class 1" evidence="2">
    <location>
        <begin position="177"/>
        <end position="196"/>
    </location>
</feature>
<feature type="transmembrane region" description="Helical" evidence="1">
    <location>
        <begin position="6"/>
        <end position="26"/>
    </location>
</feature>
<dbReference type="GO" id="GO:0015627">
    <property type="term" value="C:type II protein secretion system complex"/>
    <property type="evidence" value="ECO:0007669"/>
    <property type="project" value="TreeGrafter"/>
</dbReference>
<dbReference type="OrthoDB" id="9790239at2"/>
<dbReference type="GO" id="GO:0015628">
    <property type="term" value="P:protein secretion by the type II secretion system"/>
    <property type="evidence" value="ECO:0007669"/>
    <property type="project" value="TreeGrafter"/>
</dbReference>
<dbReference type="AlphaFoldDB" id="A0A1C7E6B3"/>
<dbReference type="SMART" id="SM00278">
    <property type="entry name" value="HhH1"/>
    <property type="match status" value="2"/>
</dbReference>
<keyword evidence="4" id="KW-1185">Reference proteome</keyword>
<dbReference type="Proteomes" id="UP000092650">
    <property type="component" value="Chromosome"/>
</dbReference>
<dbReference type="RefSeq" id="WP_068869004.1">
    <property type="nucleotide sequence ID" value="NZ_CP016539.2"/>
</dbReference>
<dbReference type="Pfam" id="PF12836">
    <property type="entry name" value="HHH_3"/>
    <property type="match status" value="1"/>
</dbReference>
<evidence type="ECO:0000313" key="3">
    <source>
        <dbReference type="EMBL" id="ANU19248.1"/>
    </source>
</evidence>
<feature type="domain" description="Helix-hairpin-helix DNA-binding motif class 1" evidence="2">
    <location>
        <begin position="147"/>
        <end position="166"/>
    </location>
</feature>
<dbReference type="NCBIfam" id="TIGR00426">
    <property type="entry name" value="competence protein ComEA helix-hairpin-helix repeat region"/>
    <property type="match status" value="1"/>
</dbReference>
<dbReference type="PANTHER" id="PTHR21180:SF32">
    <property type="entry name" value="ENDONUCLEASE_EXONUCLEASE_PHOSPHATASE FAMILY DOMAIN-CONTAINING PROTEIN 1"/>
    <property type="match status" value="1"/>
</dbReference>
<proteinExistence type="predicted"/>
<dbReference type="GO" id="GO:0003677">
    <property type="term" value="F:DNA binding"/>
    <property type="evidence" value="ECO:0007669"/>
    <property type="project" value="InterPro"/>
</dbReference>
<dbReference type="InterPro" id="IPR019554">
    <property type="entry name" value="Soluble_ligand-bd"/>
</dbReference>
<dbReference type="InterPro" id="IPR010994">
    <property type="entry name" value="RuvA_2-like"/>
</dbReference>
<evidence type="ECO:0000256" key="1">
    <source>
        <dbReference type="SAM" id="Phobius"/>
    </source>
</evidence>
<dbReference type="InterPro" id="IPR003583">
    <property type="entry name" value="Hlx-hairpin-Hlx_DNA-bd_motif"/>
</dbReference>
<gene>
    <name evidence="3" type="ORF">BBI15_03015</name>
</gene>
<keyword evidence="1" id="KW-0472">Membrane</keyword>
<dbReference type="EMBL" id="CP016539">
    <property type="protein sequence ID" value="ANU19248.1"/>
    <property type="molecule type" value="Genomic_DNA"/>
</dbReference>
<dbReference type="GO" id="GO:0006281">
    <property type="term" value="P:DNA repair"/>
    <property type="evidence" value="ECO:0007669"/>
    <property type="project" value="InterPro"/>
</dbReference>
<dbReference type="Gene3D" id="3.10.560.10">
    <property type="entry name" value="Outer membrane lipoprotein wza domain like"/>
    <property type="match status" value="1"/>
</dbReference>
<organism evidence="3 4">
    <name type="scientific">Planococcus plakortidis</name>
    <dbReference type="NCBI Taxonomy" id="1038856"/>
    <lineage>
        <taxon>Bacteria</taxon>
        <taxon>Bacillati</taxon>
        <taxon>Bacillota</taxon>
        <taxon>Bacilli</taxon>
        <taxon>Bacillales</taxon>
        <taxon>Caryophanaceae</taxon>
        <taxon>Planococcus</taxon>
    </lineage>
</organism>
<evidence type="ECO:0000259" key="2">
    <source>
        <dbReference type="SMART" id="SM00278"/>
    </source>
</evidence>
<dbReference type="Pfam" id="PF10531">
    <property type="entry name" value="SLBB"/>
    <property type="match status" value="1"/>
</dbReference>
<keyword evidence="1" id="KW-0812">Transmembrane</keyword>
<reference evidence="3" key="1">
    <citation type="submission" date="2016-10" db="EMBL/GenBank/DDBJ databases">
        <authorList>
            <person name="See-Too W.S."/>
        </authorList>
    </citation>
    <scope>NUCLEOTIDE SEQUENCE [LARGE SCALE GENOMIC DNA]</scope>
    <source>
        <strain evidence="3">DSM 23997</strain>
    </source>
</reference>
<dbReference type="PANTHER" id="PTHR21180">
    <property type="entry name" value="ENDONUCLEASE/EXONUCLEASE/PHOSPHATASE FAMILY DOMAIN-CONTAINING PROTEIN 1"/>
    <property type="match status" value="1"/>
</dbReference>
<accession>A0A1C7E6B3</accession>
<evidence type="ECO:0000313" key="4">
    <source>
        <dbReference type="Proteomes" id="UP000092650"/>
    </source>
</evidence>
<dbReference type="Gene3D" id="1.10.150.320">
    <property type="entry name" value="Photosystem II 12 kDa extrinsic protein"/>
    <property type="match status" value="1"/>
</dbReference>
<protein>
    <recommendedName>
        <fullName evidence="2">Helix-hairpin-helix DNA-binding motif class 1 domain-containing protein</fullName>
    </recommendedName>
</protein>
<sequence>MSPQLAKYARIVVPIAAVLALLYFFLLRDPPEATRLGELTPEPTEQIPPPETDTAIPENVMIDVKGAVKNAGLYELPAGSRINDAIEAAGGLLPEADSRSINLAVIVLDESSVYVPTLGEESVAQAALMLGGSAAPGLINLNSATEEELTELPGIGPAKAAAIVAHRTENGPFKNIEQLMDVTGIGEKSFEQLQELIRVR</sequence>